<dbReference type="GO" id="GO:0016791">
    <property type="term" value="F:phosphatase activity"/>
    <property type="evidence" value="ECO:0007669"/>
    <property type="project" value="TreeGrafter"/>
</dbReference>
<comment type="similarity">
    <text evidence="1">Belongs to the histidine acid phosphatase family.</text>
</comment>
<evidence type="ECO:0000313" key="2">
    <source>
        <dbReference type="EnsemblMetazoa" id="XP_038078805.1"/>
    </source>
</evidence>
<dbReference type="Proteomes" id="UP000887568">
    <property type="component" value="Unplaced"/>
</dbReference>
<organism evidence="2 3">
    <name type="scientific">Patiria miniata</name>
    <name type="common">Bat star</name>
    <name type="synonym">Asterina miniata</name>
    <dbReference type="NCBI Taxonomy" id="46514"/>
    <lineage>
        <taxon>Eukaryota</taxon>
        <taxon>Metazoa</taxon>
        <taxon>Echinodermata</taxon>
        <taxon>Eleutherozoa</taxon>
        <taxon>Asterozoa</taxon>
        <taxon>Asteroidea</taxon>
        <taxon>Valvatacea</taxon>
        <taxon>Valvatida</taxon>
        <taxon>Asterinidae</taxon>
        <taxon>Patiria</taxon>
    </lineage>
</organism>
<reference evidence="2" key="1">
    <citation type="submission" date="2022-11" db="UniProtKB">
        <authorList>
            <consortium name="EnsemblMetazoa"/>
        </authorList>
    </citation>
    <scope>IDENTIFICATION</scope>
</reference>
<dbReference type="PANTHER" id="PTHR11567">
    <property type="entry name" value="ACID PHOSPHATASE-RELATED"/>
    <property type="match status" value="1"/>
</dbReference>
<protein>
    <recommendedName>
        <fullName evidence="4">Lysophosphatidic acid phosphatase type 6</fullName>
    </recommendedName>
</protein>
<dbReference type="Gene3D" id="3.40.50.1240">
    <property type="entry name" value="Phosphoglycerate mutase-like"/>
    <property type="match status" value="1"/>
</dbReference>
<proteinExistence type="inferred from homology"/>
<dbReference type="InterPro" id="IPR029033">
    <property type="entry name" value="His_PPase_superfam"/>
</dbReference>
<evidence type="ECO:0000313" key="3">
    <source>
        <dbReference type="Proteomes" id="UP000887568"/>
    </source>
</evidence>
<sequence length="412" mass="46642">MDTKDKHLSKNGCFLSSAVREEHTDALTDRPDLQLKLVQIFFRHGARTPIRPTPGVEEVVWDKDTMFIEGDHLKCDYEVYSLDGKSGPHHSVIEQSYQQATTFKGGAHRGQLTTLGMNQTYELGTYFRKHYIERLQFLSPRFNKSDIYLRSTNINRNLKSMSCVLAAMYGEDLKTNENGLPRVHVDHASTEILYPNYTYSKPLMNSYFSTIKNTDVVPGIRPVRLQVQELLDQDVDKVHLDLVSVRDGMSARQAHDFPISPVLEPIAGIVEKAAVDIMKHCIGDGSQDLKRLSYSVGSLLSLIIDNMHKVTTGESQCKLHLHSCHDTTLIPLLIAVGAFDDTWPGLCSDFIVEMYQDDKGQPFVRILHLGKELKLGPNANALMSLDQFREFLAPLLMSQEDFRKTLVKVETF</sequence>
<name>A0A914BS60_PATMI</name>
<dbReference type="SUPFAM" id="SSF53254">
    <property type="entry name" value="Phosphoglycerate mutase-like"/>
    <property type="match status" value="1"/>
</dbReference>
<dbReference type="AlphaFoldDB" id="A0A914BS60"/>
<dbReference type="CDD" id="cd07061">
    <property type="entry name" value="HP_HAP_like"/>
    <property type="match status" value="1"/>
</dbReference>
<dbReference type="RefSeq" id="XP_038078805.1">
    <property type="nucleotide sequence ID" value="XM_038222877.1"/>
</dbReference>
<dbReference type="OrthoDB" id="10257284at2759"/>
<dbReference type="PANTHER" id="PTHR11567:SF202">
    <property type="entry name" value="LYSOPHOSPHATIDIC ACID PHOSPHATASE TYPE 6"/>
    <property type="match status" value="1"/>
</dbReference>
<evidence type="ECO:0000256" key="1">
    <source>
        <dbReference type="ARBA" id="ARBA00005375"/>
    </source>
</evidence>
<dbReference type="EnsemblMetazoa" id="XM_038222877.1">
    <property type="protein sequence ID" value="XP_038078805.1"/>
    <property type="gene ID" value="LOC119746087"/>
</dbReference>
<dbReference type="InterPro" id="IPR050645">
    <property type="entry name" value="Histidine_acid_phosphatase"/>
</dbReference>
<accession>A0A914BS60</accession>
<dbReference type="OMA" id="SWPPFTS"/>
<keyword evidence="3" id="KW-1185">Reference proteome</keyword>
<dbReference type="InterPro" id="IPR000560">
    <property type="entry name" value="His_Pase_clade-2"/>
</dbReference>
<dbReference type="GeneID" id="119746087"/>
<evidence type="ECO:0008006" key="4">
    <source>
        <dbReference type="Google" id="ProtNLM"/>
    </source>
</evidence>
<dbReference type="Pfam" id="PF00328">
    <property type="entry name" value="His_Phos_2"/>
    <property type="match status" value="1"/>
</dbReference>